<proteinExistence type="inferred from homology"/>
<keyword evidence="5 12" id="KW-0963">Cytoplasm</keyword>
<keyword evidence="6 12" id="KW-0698">rRNA processing</keyword>
<dbReference type="PIRSF" id="PIRSF015601">
    <property type="entry name" value="MTase_slr0722"/>
    <property type="match status" value="1"/>
</dbReference>
<evidence type="ECO:0000256" key="9">
    <source>
        <dbReference type="ARBA" id="ARBA00022691"/>
    </source>
</evidence>
<evidence type="ECO:0000256" key="8">
    <source>
        <dbReference type="ARBA" id="ARBA00022679"/>
    </source>
</evidence>
<dbReference type="SUPFAM" id="SSF88697">
    <property type="entry name" value="PUA domain-like"/>
    <property type="match status" value="1"/>
</dbReference>
<dbReference type="InterPro" id="IPR015947">
    <property type="entry name" value="PUA-like_sf"/>
</dbReference>
<comment type="function">
    <text evidence="10 12">Specifically methylates the N3 position of the uracil ring of uridine 1498 (m3U1498) in 16S rRNA. Acts on the fully assembled 30S ribosomal subunit.</text>
</comment>
<evidence type="ECO:0000256" key="3">
    <source>
        <dbReference type="ARBA" id="ARBA00012328"/>
    </source>
</evidence>
<keyword evidence="15" id="KW-1185">Reference proteome</keyword>
<evidence type="ECO:0000313" key="14">
    <source>
        <dbReference type="EMBL" id="RMX06671.1"/>
    </source>
</evidence>
<comment type="subcellular location">
    <subcellularLocation>
        <location evidence="1 12">Cytoplasm</location>
    </subcellularLocation>
</comment>
<keyword evidence="7 12" id="KW-0489">Methyltransferase</keyword>
<evidence type="ECO:0000256" key="6">
    <source>
        <dbReference type="ARBA" id="ARBA00022552"/>
    </source>
</evidence>
<evidence type="ECO:0000259" key="13">
    <source>
        <dbReference type="Pfam" id="PF04452"/>
    </source>
</evidence>
<dbReference type="Pfam" id="PF04452">
    <property type="entry name" value="Methyltrans_RNA"/>
    <property type="match status" value="1"/>
</dbReference>
<dbReference type="PANTHER" id="PTHR30027">
    <property type="entry name" value="RIBOSOMAL RNA SMALL SUBUNIT METHYLTRANSFERASE E"/>
    <property type="match status" value="1"/>
</dbReference>
<dbReference type="InterPro" id="IPR046886">
    <property type="entry name" value="RsmE_MTase_dom"/>
</dbReference>
<dbReference type="CDD" id="cd18084">
    <property type="entry name" value="RsmE-like"/>
    <property type="match status" value="1"/>
</dbReference>
<dbReference type="InterPro" id="IPR029026">
    <property type="entry name" value="tRNA_m1G_MTases_N"/>
</dbReference>
<sequence length="264" mass="28795">MSAPRIHHPHVLQIGGTIELSEQASRHVQVLRMQPGETVRLFPGHADAGNQEFTARILHMGRRSVSLQVEAMEIVNRELPRAIHLAVGMPSNDRMDWLVEKATELGAASITPLITERTVLRLQGERAEKKRQHWQAIAIAACEQCGRNTVPEIHPLTGLSDYLRTPPGRQDSPALHQVPLPGSNARDKLLLGFSPGSIDVRQWFSEAAAVPDTVHVLSGPEGGLSVQEEHVAAAYGFSSITLGPRVLRAETAPLHALAAITLRI</sequence>
<evidence type="ECO:0000256" key="7">
    <source>
        <dbReference type="ARBA" id="ARBA00022603"/>
    </source>
</evidence>
<dbReference type="EMBL" id="RDQO01000002">
    <property type="protein sequence ID" value="RMX06671.1"/>
    <property type="molecule type" value="Genomic_DNA"/>
</dbReference>
<comment type="catalytic activity">
    <reaction evidence="11 12">
        <text>uridine(1498) in 16S rRNA + S-adenosyl-L-methionine = N(3)-methyluridine(1498) in 16S rRNA + S-adenosyl-L-homocysteine + H(+)</text>
        <dbReference type="Rhea" id="RHEA:42920"/>
        <dbReference type="Rhea" id="RHEA-COMP:10283"/>
        <dbReference type="Rhea" id="RHEA-COMP:10284"/>
        <dbReference type="ChEBI" id="CHEBI:15378"/>
        <dbReference type="ChEBI" id="CHEBI:57856"/>
        <dbReference type="ChEBI" id="CHEBI:59789"/>
        <dbReference type="ChEBI" id="CHEBI:65315"/>
        <dbReference type="ChEBI" id="CHEBI:74502"/>
        <dbReference type="EC" id="2.1.1.193"/>
    </reaction>
</comment>
<dbReference type="SUPFAM" id="SSF75217">
    <property type="entry name" value="alpha/beta knot"/>
    <property type="match status" value="1"/>
</dbReference>
<dbReference type="InterPro" id="IPR006700">
    <property type="entry name" value="RsmE"/>
</dbReference>
<dbReference type="AlphaFoldDB" id="A0A3M6QUW3"/>
<evidence type="ECO:0000313" key="15">
    <source>
        <dbReference type="Proteomes" id="UP000278006"/>
    </source>
</evidence>
<keyword evidence="9 12" id="KW-0949">S-adenosyl-L-methionine</keyword>
<feature type="domain" description="Ribosomal RNA small subunit methyltransferase E methyltransferase" evidence="13">
    <location>
        <begin position="78"/>
        <end position="260"/>
    </location>
</feature>
<dbReference type="Gene3D" id="3.40.1280.10">
    <property type="match status" value="1"/>
</dbReference>
<dbReference type="GO" id="GO:0070475">
    <property type="term" value="P:rRNA base methylation"/>
    <property type="evidence" value="ECO:0007669"/>
    <property type="project" value="TreeGrafter"/>
</dbReference>
<dbReference type="NCBIfam" id="NF008692">
    <property type="entry name" value="PRK11713.1-5"/>
    <property type="match status" value="1"/>
</dbReference>
<protein>
    <recommendedName>
        <fullName evidence="4 12">Ribosomal RNA small subunit methyltransferase E</fullName>
        <ecNumber evidence="3 12">2.1.1.193</ecNumber>
    </recommendedName>
</protein>
<dbReference type="GO" id="GO:0070042">
    <property type="term" value="F:rRNA (uridine-N3-)-methyltransferase activity"/>
    <property type="evidence" value="ECO:0007669"/>
    <property type="project" value="TreeGrafter"/>
</dbReference>
<evidence type="ECO:0000256" key="11">
    <source>
        <dbReference type="ARBA" id="ARBA00047944"/>
    </source>
</evidence>
<evidence type="ECO:0000256" key="5">
    <source>
        <dbReference type="ARBA" id="ARBA00022490"/>
    </source>
</evidence>
<dbReference type="Proteomes" id="UP000278006">
    <property type="component" value="Unassembled WGS sequence"/>
</dbReference>
<comment type="similarity">
    <text evidence="2 12">Belongs to the RNA methyltransferase RsmE family.</text>
</comment>
<gene>
    <name evidence="14" type="ORF">D8I35_09190</name>
</gene>
<evidence type="ECO:0000256" key="2">
    <source>
        <dbReference type="ARBA" id="ARBA00005528"/>
    </source>
</evidence>
<dbReference type="InterPro" id="IPR029028">
    <property type="entry name" value="Alpha/beta_knot_MTases"/>
</dbReference>
<evidence type="ECO:0000256" key="1">
    <source>
        <dbReference type="ARBA" id="ARBA00004496"/>
    </source>
</evidence>
<evidence type="ECO:0000256" key="10">
    <source>
        <dbReference type="ARBA" id="ARBA00025699"/>
    </source>
</evidence>
<dbReference type="EC" id="2.1.1.193" evidence="3 12"/>
<keyword evidence="8 12" id="KW-0808">Transferase</keyword>
<dbReference type="PANTHER" id="PTHR30027:SF3">
    <property type="entry name" value="16S RRNA (URACIL(1498)-N(3))-METHYLTRANSFERASE"/>
    <property type="match status" value="1"/>
</dbReference>
<dbReference type="Gene3D" id="2.40.240.20">
    <property type="entry name" value="Hypothetical PUA domain-like, domain 1"/>
    <property type="match status" value="1"/>
</dbReference>
<evidence type="ECO:0000256" key="4">
    <source>
        <dbReference type="ARBA" id="ARBA00013673"/>
    </source>
</evidence>
<accession>A0A3M6QUW3</accession>
<reference evidence="14 15" key="1">
    <citation type="submission" date="2018-10" db="EMBL/GenBank/DDBJ databases">
        <title>Draft genome of Cortibacter populi DSM10536.</title>
        <authorList>
            <person name="Bernier A.-M."/>
            <person name="Bernard K."/>
        </authorList>
    </citation>
    <scope>NUCLEOTIDE SEQUENCE [LARGE SCALE GENOMIC DNA]</scope>
    <source>
        <strain evidence="14 15">DSM 105136</strain>
    </source>
</reference>
<dbReference type="NCBIfam" id="TIGR00046">
    <property type="entry name" value="RsmE family RNA methyltransferase"/>
    <property type="match status" value="1"/>
</dbReference>
<name>A0A3M6QUW3_9BURK</name>
<dbReference type="OrthoDB" id="9815641at2"/>
<dbReference type="GO" id="GO:0005737">
    <property type="term" value="C:cytoplasm"/>
    <property type="evidence" value="ECO:0007669"/>
    <property type="project" value="UniProtKB-SubCell"/>
</dbReference>
<comment type="caution">
    <text evidence="14">The sequence shown here is derived from an EMBL/GenBank/DDBJ whole genome shotgun (WGS) entry which is preliminary data.</text>
</comment>
<evidence type="ECO:0000256" key="12">
    <source>
        <dbReference type="PIRNR" id="PIRNR015601"/>
    </source>
</evidence>
<organism evidence="14 15">
    <name type="scientific">Corticibacter populi</name>
    <dbReference type="NCBI Taxonomy" id="1550736"/>
    <lineage>
        <taxon>Bacteria</taxon>
        <taxon>Pseudomonadati</taxon>
        <taxon>Pseudomonadota</taxon>
        <taxon>Betaproteobacteria</taxon>
        <taxon>Burkholderiales</taxon>
        <taxon>Comamonadaceae</taxon>
        <taxon>Corticibacter</taxon>
    </lineage>
</organism>